<keyword evidence="3" id="KW-1185">Reference proteome</keyword>
<gene>
    <name evidence="2" type="ORF">EW146_g9090</name>
</gene>
<reference evidence="2 3" key="1">
    <citation type="submission" date="2019-02" db="EMBL/GenBank/DDBJ databases">
        <title>Genome sequencing of the rare red list fungi Bondarzewia mesenterica.</title>
        <authorList>
            <person name="Buettner E."/>
            <person name="Kellner H."/>
        </authorList>
    </citation>
    <scope>NUCLEOTIDE SEQUENCE [LARGE SCALE GENOMIC DNA]</scope>
    <source>
        <strain evidence="2 3">DSM 108281</strain>
    </source>
</reference>
<sequence>MSTNTSASQNKSQSQGSSDAPQSEQQFTTQPHPAKTNDPADLLPQPGGGLTSKPEFEVFRTPGPVIPDADMLKSLEQPQSHDALQARAAELNAGKK</sequence>
<dbReference type="AlphaFoldDB" id="A0A4S4LB41"/>
<protein>
    <submittedName>
        <fullName evidence="2">Uncharacterized protein</fullName>
    </submittedName>
</protein>
<comment type="caution">
    <text evidence="2">The sequence shown here is derived from an EMBL/GenBank/DDBJ whole genome shotgun (WGS) entry which is preliminary data.</text>
</comment>
<accession>A0A4S4LB41</accession>
<organism evidence="2 3">
    <name type="scientific">Bondarzewia mesenterica</name>
    <dbReference type="NCBI Taxonomy" id="1095465"/>
    <lineage>
        <taxon>Eukaryota</taxon>
        <taxon>Fungi</taxon>
        <taxon>Dikarya</taxon>
        <taxon>Basidiomycota</taxon>
        <taxon>Agaricomycotina</taxon>
        <taxon>Agaricomycetes</taxon>
        <taxon>Russulales</taxon>
        <taxon>Bondarzewiaceae</taxon>
        <taxon>Bondarzewia</taxon>
    </lineage>
</organism>
<feature type="compositionally biased region" description="Polar residues" evidence="1">
    <location>
        <begin position="1"/>
        <end position="31"/>
    </location>
</feature>
<name>A0A4S4LB41_9AGAM</name>
<proteinExistence type="predicted"/>
<feature type="region of interest" description="Disordered" evidence="1">
    <location>
        <begin position="1"/>
        <end position="69"/>
    </location>
</feature>
<evidence type="ECO:0000313" key="2">
    <source>
        <dbReference type="EMBL" id="THH08158.1"/>
    </source>
</evidence>
<evidence type="ECO:0000256" key="1">
    <source>
        <dbReference type="SAM" id="MobiDB-lite"/>
    </source>
</evidence>
<dbReference type="EMBL" id="SGPL01000721">
    <property type="protein sequence ID" value="THH08158.1"/>
    <property type="molecule type" value="Genomic_DNA"/>
</dbReference>
<evidence type="ECO:0000313" key="3">
    <source>
        <dbReference type="Proteomes" id="UP000310158"/>
    </source>
</evidence>
<dbReference type="Proteomes" id="UP000310158">
    <property type="component" value="Unassembled WGS sequence"/>
</dbReference>
<dbReference type="OrthoDB" id="2532734at2759"/>